<dbReference type="Gene3D" id="3.30.1330.30">
    <property type="match status" value="1"/>
</dbReference>
<protein>
    <submittedName>
        <fullName evidence="6">Unannotated protein</fullName>
    </submittedName>
</protein>
<keyword evidence="1" id="KW-0489">Methyltransferase</keyword>
<dbReference type="EMBL" id="CAFABA010000023">
    <property type="protein sequence ID" value="CAB4822595.1"/>
    <property type="molecule type" value="Genomic_DNA"/>
</dbReference>
<dbReference type="AlphaFoldDB" id="A0A6J7MZX3"/>
<dbReference type="InterPro" id="IPR029064">
    <property type="entry name" value="Ribosomal_eL30-like_sf"/>
</dbReference>
<evidence type="ECO:0000313" key="4">
    <source>
        <dbReference type="EMBL" id="CAB4822595.1"/>
    </source>
</evidence>
<dbReference type="Pfam" id="PF08032">
    <property type="entry name" value="SpoU_sub_bind"/>
    <property type="match status" value="1"/>
</dbReference>
<evidence type="ECO:0000256" key="1">
    <source>
        <dbReference type="ARBA" id="ARBA00022603"/>
    </source>
</evidence>
<dbReference type="GO" id="GO:0032259">
    <property type="term" value="P:methylation"/>
    <property type="evidence" value="ECO:0007669"/>
    <property type="project" value="UniProtKB-KW"/>
</dbReference>
<accession>A0A6J7MZX3</accession>
<dbReference type="GO" id="GO:0008173">
    <property type="term" value="F:RNA methyltransferase activity"/>
    <property type="evidence" value="ECO:0007669"/>
    <property type="project" value="InterPro"/>
</dbReference>
<dbReference type="InterPro" id="IPR013123">
    <property type="entry name" value="SpoU_subst-bd"/>
</dbReference>
<dbReference type="GO" id="GO:0003723">
    <property type="term" value="F:RNA binding"/>
    <property type="evidence" value="ECO:0007669"/>
    <property type="project" value="InterPro"/>
</dbReference>
<name>A0A6J7MZX3_9ZZZZ</name>
<sequence>MLELLLAGARRPREIIFAGDLDSAPILDDIIDLADELKVPLREISRSKFESMARTDAPQGVLAMAAPLREYDLDELMQPGADGSPAFLVLLDGVTDPGNLGALLRSAECAGVTGVILPRHRAAHITPTVTKSAQGAVERLRMATVPGIPTALRTLHDNGVWTVGLEAAADQSLFGLELATEPVALVLGAEGTGLSALTRKLCDTLVSIPLRGRLNSLNVSVAGALACFEITRRREAAKAQ</sequence>
<dbReference type="SMART" id="SM00967">
    <property type="entry name" value="SpoU_sub_bind"/>
    <property type="match status" value="1"/>
</dbReference>
<feature type="domain" description="RNA 2-O ribose methyltransferase substrate binding" evidence="3">
    <location>
        <begin position="1"/>
        <end position="71"/>
    </location>
</feature>
<dbReference type="NCBIfam" id="TIGR00186">
    <property type="entry name" value="rRNA_methyl_3"/>
    <property type="match status" value="1"/>
</dbReference>
<organism evidence="6">
    <name type="scientific">freshwater metagenome</name>
    <dbReference type="NCBI Taxonomy" id="449393"/>
    <lineage>
        <taxon>unclassified sequences</taxon>
        <taxon>metagenomes</taxon>
        <taxon>ecological metagenomes</taxon>
    </lineage>
</organism>
<dbReference type="InterPro" id="IPR029026">
    <property type="entry name" value="tRNA_m1G_MTases_N"/>
</dbReference>
<dbReference type="GO" id="GO:0006396">
    <property type="term" value="P:RNA processing"/>
    <property type="evidence" value="ECO:0007669"/>
    <property type="project" value="InterPro"/>
</dbReference>
<dbReference type="EMBL" id="CAFBOS010000021">
    <property type="protein sequence ID" value="CAB4983909.1"/>
    <property type="molecule type" value="Genomic_DNA"/>
</dbReference>
<dbReference type="SUPFAM" id="SSF75217">
    <property type="entry name" value="alpha/beta knot"/>
    <property type="match status" value="1"/>
</dbReference>
<evidence type="ECO:0000313" key="5">
    <source>
        <dbReference type="EMBL" id="CAB4927300.1"/>
    </source>
</evidence>
<reference evidence="6" key="1">
    <citation type="submission" date="2020-05" db="EMBL/GenBank/DDBJ databases">
        <authorList>
            <person name="Chiriac C."/>
            <person name="Salcher M."/>
            <person name="Ghai R."/>
            <person name="Kavagutti S V."/>
        </authorList>
    </citation>
    <scope>NUCLEOTIDE SEQUENCE</scope>
</reference>
<keyword evidence="2" id="KW-0808">Transferase</keyword>
<dbReference type="Gene3D" id="3.40.1280.10">
    <property type="match status" value="1"/>
</dbReference>
<dbReference type="InterPro" id="IPR001537">
    <property type="entry name" value="SpoU_MeTrfase"/>
</dbReference>
<evidence type="ECO:0000256" key="2">
    <source>
        <dbReference type="ARBA" id="ARBA00022679"/>
    </source>
</evidence>
<evidence type="ECO:0000259" key="3">
    <source>
        <dbReference type="SMART" id="SM00967"/>
    </source>
</evidence>
<evidence type="ECO:0000313" key="6">
    <source>
        <dbReference type="EMBL" id="CAB4983909.1"/>
    </source>
</evidence>
<dbReference type="CDD" id="cd18103">
    <property type="entry name" value="SpoU-like_RlmB"/>
    <property type="match status" value="1"/>
</dbReference>
<dbReference type="GO" id="GO:0005829">
    <property type="term" value="C:cytosol"/>
    <property type="evidence" value="ECO:0007669"/>
    <property type="project" value="TreeGrafter"/>
</dbReference>
<dbReference type="SUPFAM" id="SSF55315">
    <property type="entry name" value="L30e-like"/>
    <property type="match status" value="1"/>
</dbReference>
<dbReference type="InterPro" id="IPR029028">
    <property type="entry name" value="Alpha/beta_knot_MTases"/>
</dbReference>
<dbReference type="PANTHER" id="PTHR46429">
    <property type="entry name" value="23S RRNA (GUANOSINE-2'-O-)-METHYLTRANSFERASE RLMB"/>
    <property type="match status" value="1"/>
</dbReference>
<dbReference type="InterPro" id="IPR004441">
    <property type="entry name" value="rRNA_MeTrfase_TrmH"/>
</dbReference>
<gene>
    <name evidence="4" type="ORF">UFOPK3139_00799</name>
    <name evidence="5" type="ORF">UFOPK3543_02444</name>
    <name evidence="6" type="ORF">UFOPK3967_00535</name>
</gene>
<dbReference type="EMBL" id="CAFBMH010000121">
    <property type="protein sequence ID" value="CAB4927300.1"/>
    <property type="molecule type" value="Genomic_DNA"/>
</dbReference>
<dbReference type="PANTHER" id="PTHR46429:SF1">
    <property type="entry name" value="23S RRNA (GUANOSINE-2'-O-)-METHYLTRANSFERASE RLMB"/>
    <property type="match status" value="1"/>
</dbReference>
<dbReference type="Pfam" id="PF00588">
    <property type="entry name" value="SpoU_methylase"/>
    <property type="match status" value="1"/>
</dbReference>
<proteinExistence type="predicted"/>